<evidence type="ECO:0000256" key="3">
    <source>
        <dbReference type="ARBA" id="ARBA00022475"/>
    </source>
</evidence>
<evidence type="ECO:0000256" key="5">
    <source>
        <dbReference type="ARBA" id="ARBA00022692"/>
    </source>
</evidence>
<dbReference type="Pfam" id="PF12792">
    <property type="entry name" value="CSS-motif"/>
    <property type="match status" value="1"/>
</dbReference>
<dbReference type="PANTHER" id="PTHR33121:SF79">
    <property type="entry name" value="CYCLIC DI-GMP PHOSPHODIESTERASE PDED-RELATED"/>
    <property type="match status" value="1"/>
</dbReference>
<evidence type="ECO:0000256" key="7">
    <source>
        <dbReference type="ARBA" id="ARBA00022989"/>
    </source>
</evidence>
<keyword evidence="4" id="KW-0973">c-di-GMP</keyword>
<dbReference type="InterPro" id="IPR024744">
    <property type="entry name" value="CSS-motif_dom"/>
</dbReference>
<dbReference type="Proteomes" id="UP000664658">
    <property type="component" value="Unassembled WGS sequence"/>
</dbReference>
<evidence type="ECO:0000259" key="11">
    <source>
        <dbReference type="PROSITE" id="PS50883"/>
    </source>
</evidence>
<keyword evidence="6" id="KW-0378">Hydrolase</keyword>
<dbReference type="AlphaFoldDB" id="A0A8I1WBQ9"/>
<dbReference type="InterPro" id="IPR050706">
    <property type="entry name" value="Cyclic-di-GMP_PDE-like"/>
</dbReference>
<evidence type="ECO:0000256" key="10">
    <source>
        <dbReference type="SAM" id="Phobius"/>
    </source>
</evidence>
<comment type="caution">
    <text evidence="12">The sequence shown here is derived from an EMBL/GenBank/DDBJ whole genome shotgun (WGS) entry which is preliminary data.</text>
</comment>
<dbReference type="Pfam" id="PF00563">
    <property type="entry name" value="EAL"/>
    <property type="match status" value="1"/>
</dbReference>
<dbReference type="SUPFAM" id="SSF141868">
    <property type="entry name" value="EAL domain-like"/>
    <property type="match status" value="1"/>
</dbReference>
<keyword evidence="3" id="KW-1003">Cell membrane</keyword>
<evidence type="ECO:0000256" key="4">
    <source>
        <dbReference type="ARBA" id="ARBA00022636"/>
    </source>
</evidence>
<evidence type="ECO:0000256" key="2">
    <source>
        <dbReference type="ARBA" id="ARBA00012282"/>
    </source>
</evidence>
<dbReference type="InterPro" id="IPR001633">
    <property type="entry name" value="EAL_dom"/>
</dbReference>
<keyword evidence="8 10" id="KW-0472">Membrane</keyword>
<dbReference type="PROSITE" id="PS50883">
    <property type="entry name" value="EAL"/>
    <property type="match status" value="1"/>
</dbReference>
<name>A0A8I1WBQ9_PLESH</name>
<organism evidence="12 13">
    <name type="scientific">Plesiomonas shigelloides</name>
    <name type="common">Aeromonas shigelloides</name>
    <dbReference type="NCBI Taxonomy" id="703"/>
    <lineage>
        <taxon>Bacteria</taxon>
        <taxon>Pseudomonadati</taxon>
        <taxon>Pseudomonadota</taxon>
        <taxon>Gammaproteobacteria</taxon>
        <taxon>Enterobacterales</taxon>
        <taxon>Enterobacteriaceae</taxon>
        <taxon>Plesiomonas</taxon>
    </lineage>
</organism>
<accession>A0A8I1WBQ9</accession>
<dbReference type="SMART" id="SM00052">
    <property type="entry name" value="EAL"/>
    <property type="match status" value="1"/>
</dbReference>
<dbReference type="PANTHER" id="PTHR33121">
    <property type="entry name" value="CYCLIC DI-GMP PHOSPHODIESTERASE PDEF"/>
    <property type="match status" value="1"/>
</dbReference>
<proteinExistence type="predicted"/>
<evidence type="ECO:0000256" key="1">
    <source>
        <dbReference type="ARBA" id="ARBA00004651"/>
    </source>
</evidence>
<dbReference type="RefSeq" id="WP_207542552.1">
    <property type="nucleotide sequence ID" value="NZ_JAFNAA010000018.1"/>
</dbReference>
<evidence type="ECO:0000256" key="6">
    <source>
        <dbReference type="ARBA" id="ARBA00022801"/>
    </source>
</evidence>
<evidence type="ECO:0000256" key="8">
    <source>
        <dbReference type="ARBA" id="ARBA00023136"/>
    </source>
</evidence>
<dbReference type="EC" id="3.1.4.52" evidence="2"/>
<evidence type="ECO:0000313" key="12">
    <source>
        <dbReference type="EMBL" id="MBO1109429.1"/>
    </source>
</evidence>
<sequence>MELQPGLMISHQSYKKRRLGLSFGLGILTFCLSLGADILLAHYKVEKAQWQYSQQILQQFSADLNKLAVVGQTLSPLLEQPCAQIEARLQQQGAISTTLRSIMLIDNQQLYCSSTLGAQQHDVSQRFPEVQHATPHLRLLSGSLDLGTRPLMALWLPQPGQTGKGIMLLFDLQQAIRFQLQLSHPYLSRAALQIEQQAIVGGTYKILSQEMLAETGITSNGHVLSTPVKVHVYARPMRDIIWDNATSHIAVALLLALMVGTLTFSFSRKHFSVHNDLILAMQRNEFIIKYQPIIQSDNLHCVGAEVLVRWQTAKRIIPPDVFIPLVEELGLIVPFTRYVIAHVADELPKSAQLPKDFKISINVGSEHLNNEQLFADMLKFKHALPANLQLVVELTERTPIDIDEHAEQLQQLQRHAIKIALDDFGSGHSSLSYLKKLHPDYIKIDKTFTATIGTEAITATVLNMIIDLGQKLNIAVVAEGVETEEQANYLLQRGVQFLQGFYFARPISMAELQQWLNSKIIYPPAHVPWIMPIAKTADSAHVRHKKAD</sequence>
<keyword evidence="7 10" id="KW-1133">Transmembrane helix</keyword>
<reference evidence="12" key="1">
    <citation type="submission" date="2021-03" db="EMBL/GenBank/DDBJ databases">
        <title>Plesiomonas shigelloides zfcc0051, isolated from zebrafish feces.</title>
        <authorList>
            <person name="Vanderhoek Z."/>
            <person name="Gaulke C."/>
        </authorList>
    </citation>
    <scope>NUCLEOTIDE SEQUENCE</scope>
    <source>
        <strain evidence="12">Zfcc0051</strain>
    </source>
</reference>
<evidence type="ECO:0000256" key="9">
    <source>
        <dbReference type="ARBA" id="ARBA00034290"/>
    </source>
</evidence>
<gene>
    <name evidence="12" type="ORF">J2R62_14650</name>
</gene>
<keyword evidence="5 10" id="KW-0812">Transmembrane</keyword>
<comment type="subcellular location">
    <subcellularLocation>
        <location evidence="1">Cell membrane</location>
        <topology evidence="1">Multi-pass membrane protein</topology>
    </subcellularLocation>
</comment>
<feature type="transmembrane region" description="Helical" evidence="10">
    <location>
        <begin position="245"/>
        <end position="266"/>
    </location>
</feature>
<evidence type="ECO:0000313" key="13">
    <source>
        <dbReference type="Proteomes" id="UP000664658"/>
    </source>
</evidence>
<dbReference type="CDD" id="cd01948">
    <property type="entry name" value="EAL"/>
    <property type="match status" value="1"/>
</dbReference>
<comment type="catalytic activity">
    <reaction evidence="9">
        <text>3',3'-c-di-GMP + H2O = 5'-phosphoguanylyl(3'-&gt;5')guanosine + H(+)</text>
        <dbReference type="Rhea" id="RHEA:24902"/>
        <dbReference type="ChEBI" id="CHEBI:15377"/>
        <dbReference type="ChEBI" id="CHEBI:15378"/>
        <dbReference type="ChEBI" id="CHEBI:58754"/>
        <dbReference type="ChEBI" id="CHEBI:58805"/>
        <dbReference type="EC" id="3.1.4.52"/>
    </reaction>
</comment>
<dbReference type="Gene3D" id="3.20.20.450">
    <property type="entry name" value="EAL domain"/>
    <property type="match status" value="1"/>
</dbReference>
<dbReference type="GO" id="GO:0005886">
    <property type="term" value="C:plasma membrane"/>
    <property type="evidence" value="ECO:0007669"/>
    <property type="project" value="UniProtKB-SubCell"/>
</dbReference>
<protein>
    <recommendedName>
        <fullName evidence="2">cyclic-guanylate-specific phosphodiesterase</fullName>
        <ecNumber evidence="2">3.1.4.52</ecNumber>
    </recommendedName>
</protein>
<dbReference type="GO" id="GO:0071111">
    <property type="term" value="F:cyclic-guanylate-specific phosphodiesterase activity"/>
    <property type="evidence" value="ECO:0007669"/>
    <property type="project" value="UniProtKB-EC"/>
</dbReference>
<feature type="domain" description="EAL" evidence="11">
    <location>
        <begin position="270"/>
        <end position="520"/>
    </location>
</feature>
<dbReference type="EMBL" id="JAFNAA010000018">
    <property type="protein sequence ID" value="MBO1109429.1"/>
    <property type="molecule type" value="Genomic_DNA"/>
</dbReference>
<dbReference type="InterPro" id="IPR035919">
    <property type="entry name" value="EAL_sf"/>
</dbReference>